<dbReference type="AlphaFoldDB" id="A0A0H4PB76"/>
<gene>
    <name evidence="2" type="ORF">CA2015_2283</name>
</gene>
<reference evidence="2 3" key="1">
    <citation type="submission" date="2015-07" db="EMBL/GenBank/DDBJ databases">
        <authorList>
            <person name="Kim K.M."/>
        </authorList>
    </citation>
    <scope>NUCLEOTIDE SEQUENCE [LARGE SCALE GENOMIC DNA]</scope>
    <source>
        <strain evidence="2 3">KCTC 12363</strain>
    </source>
</reference>
<feature type="chain" id="PRO_5005208529" evidence="1">
    <location>
        <begin position="28"/>
        <end position="379"/>
    </location>
</feature>
<keyword evidence="3" id="KW-1185">Reference proteome</keyword>
<evidence type="ECO:0000256" key="1">
    <source>
        <dbReference type="SAM" id="SignalP"/>
    </source>
</evidence>
<feature type="signal peptide" evidence="1">
    <location>
        <begin position="1"/>
        <end position="27"/>
    </location>
</feature>
<organism evidence="2 3">
    <name type="scientific">Cyclobacterium amurskyense</name>
    <dbReference type="NCBI Taxonomy" id="320787"/>
    <lineage>
        <taxon>Bacteria</taxon>
        <taxon>Pseudomonadati</taxon>
        <taxon>Bacteroidota</taxon>
        <taxon>Cytophagia</taxon>
        <taxon>Cytophagales</taxon>
        <taxon>Cyclobacteriaceae</taxon>
        <taxon>Cyclobacterium</taxon>
    </lineage>
</organism>
<accession>A0A0H4PB76</accession>
<name>A0A0H4PB76_9BACT</name>
<evidence type="ECO:0000313" key="2">
    <source>
        <dbReference type="EMBL" id="AKP51701.1"/>
    </source>
</evidence>
<sequence>MRIYNSKIKTISLLFLLVCCTLFNSYAQNERPAHLGFIYPISTNGLDAAKFSNNLSIHALAGLSGGENGLSIYGLAGMVQGNATGLQVAGLYSKLRGDLTGVQIAGLMNQAQNANNGVQIAGIANFLEKDTPVQIAGILNKARNVQGFQNAGIVNISALNRGAQIAGIANLTKKIEGAQIAGIFNEAENVKGIQISGIVNKAKKVDGVQLSGIVNIAESSDYPIGIINLIEDGEIRIGLSSDENLTTMLSFKSGGRRLYGIVGIGSNLQYGNLPYALEAGLGLKVLEGNRFRLDIEGTNMFATNFKKGGEYTRSGIKVLPALLISQNLQIFAGPSLNYTHTKYSNGNDLSGMQLWSRERRGVYKAVHLGVTAGVNIKIN</sequence>
<protein>
    <submittedName>
        <fullName evidence="2">Uncharacterized protein</fullName>
    </submittedName>
</protein>
<dbReference type="KEGG" id="camu:CA2015_2283"/>
<dbReference type="STRING" id="320787.CA2015_2283"/>
<dbReference type="Proteomes" id="UP000036520">
    <property type="component" value="Chromosome"/>
</dbReference>
<dbReference type="EMBL" id="CP012040">
    <property type="protein sequence ID" value="AKP51701.1"/>
    <property type="molecule type" value="Genomic_DNA"/>
</dbReference>
<evidence type="ECO:0000313" key="3">
    <source>
        <dbReference type="Proteomes" id="UP000036520"/>
    </source>
</evidence>
<dbReference type="PATRIC" id="fig|320787.5.peg.2505"/>
<proteinExistence type="predicted"/>
<dbReference type="RefSeq" id="WP_048642008.1">
    <property type="nucleotide sequence ID" value="NZ_CP012040.1"/>
</dbReference>
<dbReference type="OrthoDB" id="5505971at2"/>
<keyword evidence="1" id="KW-0732">Signal</keyword>